<evidence type="ECO:0000256" key="1">
    <source>
        <dbReference type="ARBA" id="ARBA00009690"/>
    </source>
</evidence>
<feature type="region of interest" description="Disordered" evidence="6">
    <location>
        <begin position="326"/>
        <end position="393"/>
    </location>
</feature>
<keyword evidence="4" id="KW-0717">Septation</keyword>
<feature type="compositionally biased region" description="Gly residues" evidence="6">
    <location>
        <begin position="331"/>
        <end position="342"/>
    </location>
</feature>
<feature type="binding site" evidence="4">
    <location>
        <begin position="113"/>
        <end position="115"/>
    </location>
    <ligand>
        <name>GTP</name>
        <dbReference type="ChEBI" id="CHEBI:37565"/>
    </ligand>
</feature>
<dbReference type="HAMAP" id="MF_00909">
    <property type="entry name" value="FtsZ"/>
    <property type="match status" value="1"/>
</dbReference>
<feature type="binding site" evidence="4">
    <location>
        <position position="190"/>
    </location>
    <ligand>
        <name>GTP</name>
        <dbReference type="ChEBI" id="CHEBI:37565"/>
    </ligand>
</feature>
<dbReference type="GO" id="GO:0032153">
    <property type="term" value="C:cell division site"/>
    <property type="evidence" value="ECO:0007669"/>
    <property type="project" value="UniProtKB-UniRule"/>
</dbReference>
<dbReference type="InterPro" id="IPR000158">
    <property type="entry name" value="Cell_div_FtsZ"/>
</dbReference>
<accession>A0A930UER9</accession>
<dbReference type="Pfam" id="PF12327">
    <property type="entry name" value="FtsZ_C"/>
    <property type="match status" value="1"/>
</dbReference>
<feature type="domain" description="Tubulin/FtsZ 2-layer sandwich" evidence="8">
    <location>
        <begin position="210"/>
        <end position="329"/>
    </location>
</feature>
<dbReference type="InterPro" id="IPR003008">
    <property type="entry name" value="Tubulin_FtsZ_GTPase"/>
</dbReference>
<dbReference type="NCBIfam" id="TIGR00065">
    <property type="entry name" value="ftsZ"/>
    <property type="match status" value="1"/>
</dbReference>
<keyword evidence="4" id="KW-0963">Cytoplasm</keyword>
<evidence type="ECO:0000313" key="9">
    <source>
        <dbReference type="EMBL" id="MBF2735239.1"/>
    </source>
</evidence>
<evidence type="ECO:0000256" key="2">
    <source>
        <dbReference type="ARBA" id="ARBA00022741"/>
    </source>
</evidence>
<keyword evidence="2 4" id="KW-0547">Nucleotide-binding</keyword>
<organism evidence="9 10">
    <name type="scientific">Candidatus Amphirhobacter heronislandensis</name>
    <dbReference type="NCBI Taxonomy" id="1732024"/>
    <lineage>
        <taxon>Bacteria</taxon>
        <taxon>Pseudomonadati</taxon>
        <taxon>Pseudomonadota</taxon>
        <taxon>Gammaproteobacteria</taxon>
        <taxon>Candidatus Tethybacterales</taxon>
        <taxon>Candidatus Tethybacteraceae</taxon>
        <taxon>Candidatus Amphirhobacter</taxon>
    </lineage>
</organism>
<dbReference type="SMART" id="SM00864">
    <property type="entry name" value="Tubulin"/>
    <property type="match status" value="1"/>
</dbReference>
<evidence type="ECO:0000313" key="10">
    <source>
        <dbReference type="Proteomes" id="UP000604381"/>
    </source>
</evidence>
<comment type="function">
    <text evidence="4">Essential cell division protein that forms a contractile ring structure (Z ring) at the future cell division site. The regulation of the ring assembly controls the timing and the location of cell division. One of the functions of the FtsZ ring is to recruit other cell division proteins to the septum to produce a new cell wall between the dividing cells. Binds GTP and shows GTPase activity.</text>
</comment>
<dbReference type="Proteomes" id="UP000604381">
    <property type="component" value="Unassembled WGS sequence"/>
</dbReference>
<keyword evidence="4" id="KW-0131">Cell cycle</keyword>
<dbReference type="PRINTS" id="PR00423">
    <property type="entry name" value="CELLDVISFTSZ"/>
</dbReference>
<protein>
    <recommendedName>
        <fullName evidence="4 5">Cell division protein FtsZ</fullName>
    </recommendedName>
</protein>
<dbReference type="Gene3D" id="3.40.50.1440">
    <property type="entry name" value="Tubulin/FtsZ, GTPase domain"/>
    <property type="match status" value="1"/>
</dbReference>
<feature type="binding site" evidence="4">
    <location>
        <position position="144"/>
    </location>
    <ligand>
        <name>GTP</name>
        <dbReference type="ChEBI" id="CHEBI:37565"/>
    </ligand>
</feature>
<sequence>MNSNINFIEENKTRARIKVIGVGGGGGNAVNAMAAGSLDGALSMYAVNTDAQALDNIREGCERIQIGHKVAGGLGVGADYARAEEAARQDIDRIDEIIDGADMVFIAAGMGGGTGTGASHVIASRCQDRGILTVAVVTKPFSWENRGKNAEVGIDNLSRYADSIIIVPNDRVAEVYGDEINLRQMFVHSDTILSNAVSGICDIIYTPGHINVDFADVKAVMSETGQAMMGTAAEKGVDRANRAAHAVIECPLLEGIELANARGLLVNITADQDNFSMKEVTEMMEIIRGTSASGAQVFFGVCDNKELGDEIRITLVATGLRSSGRPSIISSGGGKGANGSGRSGASAGYSRKAHAAAPSIVSTNREGGAISQGSLLNGGRDEETPAMLRRQHS</sequence>
<feature type="binding site" evidence="4">
    <location>
        <begin position="24"/>
        <end position="28"/>
    </location>
    <ligand>
        <name>GTP</name>
        <dbReference type="ChEBI" id="CHEBI:37565"/>
    </ligand>
</feature>
<dbReference type="Pfam" id="PF00091">
    <property type="entry name" value="Tubulin"/>
    <property type="match status" value="1"/>
</dbReference>
<dbReference type="InterPro" id="IPR008280">
    <property type="entry name" value="Tub_FtsZ_C"/>
</dbReference>
<dbReference type="CDD" id="cd02201">
    <property type="entry name" value="FtsZ_type1"/>
    <property type="match status" value="1"/>
</dbReference>
<dbReference type="InterPro" id="IPR045061">
    <property type="entry name" value="FtsZ/CetZ"/>
</dbReference>
<evidence type="ECO:0000256" key="5">
    <source>
        <dbReference type="NCBIfam" id="TIGR00065"/>
    </source>
</evidence>
<dbReference type="InterPro" id="IPR036525">
    <property type="entry name" value="Tubulin/FtsZ_GTPase_sf"/>
</dbReference>
<dbReference type="SMART" id="SM00865">
    <property type="entry name" value="Tubulin_C"/>
    <property type="match status" value="1"/>
</dbReference>
<evidence type="ECO:0000259" key="7">
    <source>
        <dbReference type="SMART" id="SM00864"/>
    </source>
</evidence>
<dbReference type="SUPFAM" id="SSF55307">
    <property type="entry name" value="Tubulin C-terminal domain-like"/>
    <property type="match status" value="1"/>
</dbReference>
<evidence type="ECO:0000256" key="4">
    <source>
        <dbReference type="HAMAP-Rule" id="MF_00909"/>
    </source>
</evidence>
<dbReference type="InterPro" id="IPR018316">
    <property type="entry name" value="Tubulin/FtsZ_2-layer-sand-dom"/>
</dbReference>
<keyword evidence="10" id="KW-1185">Reference proteome</keyword>
<dbReference type="GO" id="GO:0051258">
    <property type="term" value="P:protein polymerization"/>
    <property type="evidence" value="ECO:0007669"/>
    <property type="project" value="UniProtKB-UniRule"/>
</dbReference>
<keyword evidence="3 4" id="KW-0342">GTP-binding</keyword>
<reference evidence="9" key="1">
    <citation type="submission" date="2020-10" db="EMBL/GenBank/DDBJ databases">
        <title>An improved Amphimedon queenslandica hologenome assembly reveals how three proteobacterial symbionts can extend the metabolic phenotypic of their marine sponge host.</title>
        <authorList>
            <person name="Degnan B."/>
            <person name="Degnan S."/>
            <person name="Xiang X."/>
        </authorList>
    </citation>
    <scope>NUCLEOTIDE SEQUENCE</scope>
    <source>
        <strain evidence="9">AqS2</strain>
    </source>
</reference>
<feature type="domain" description="Tubulin/FtsZ GTPase" evidence="7">
    <location>
        <begin position="16"/>
        <end position="208"/>
    </location>
</feature>
<name>A0A930UER9_9GAMM</name>
<comment type="subunit">
    <text evidence="4">Homodimer. Polymerizes to form a dynamic ring structure in a strictly GTP-dependent manner. Interacts directly with several other division proteins.</text>
</comment>
<dbReference type="GO" id="GO:0003924">
    <property type="term" value="F:GTPase activity"/>
    <property type="evidence" value="ECO:0007669"/>
    <property type="project" value="UniProtKB-UniRule"/>
</dbReference>
<gene>
    <name evidence="4 9" type="primary">ftsZ</name>
    <name evidence="9" type="ORF">ISN26_04030</name>
</gene>
<comment type="caution">
    <text evidence="9">The sequence shown here is derived from an EMBL/GenBank/DDBJ whole genome shotgun (WGS) entry which is preliminary data.</text>
</comment>
<dbReference type="Gene3D" id="3.30.1330.20">
    <property type="entry name" value="Tubulin/FtsZ, C-terminal domain"/>
    <property type="match status" value="1"/>
</dbReference>
<dbReference type="GO" id="GO:0005737">
    <property type="term" value="C:cytoplasm"/>
    <property type="evidence" value="ECO:0007669"/>
    <property type="project" value="UniProtKB-SubCell"/>
</dbReference>
<evidence type="ECO:0000256" key="6">
    <source>
        <dbReference type="SAM" id="MobiDB-lite"/>
    </source>
</evidence>
<dbReference type="GO" id="GO:0005525">
    <property type="term" value="F:GTP binding"/>
    <property type="evidence" value="ECO:0007669"/>
    <property type="project" value="UniProtKB-UniRule"/>
</dbReference>
<dbReference type="PANTHER" id="PTHR30314:SF3">
    <property type="entry name" value="MITOCHONDRIAL DIVISION PROTEIN FSZA"/>
    <property type="match status" value="1"/>
</dbReference>
<feature type="compositionally biased region" description="Polar residues" evidence="6">
    <location>
        <begin position="360"/>
        <end position="375"/>
    </location>
</feature>
<evidence type="ECO:0000259" key="8">
    <source>
        <dbReference type="SMART" id="SM00865"/>
    </source>
</evidence>
<comment type="similarity">
    <text evidence="1 4">Belongs to the FtsZ family.</text>
</comment>
<dbReference type="InterPro" id="IPR037103">
    <property type="entry name" value="Tubulin/FtsZ-like_C"/>
</dbReference>
<dbReference type="GO" id="GO:0000917">
    <property type="term" value="P:division septum assembly"/>
    <property type="evidence" value="ECO:0007669"/>
    <property type="project" value="UniProtKB-KW"/>
</dbReference>
<dbReference type="EMBL" id="JADHEI010000033">
    <property type="protein sequence ID" value="MBF2735239.1"/>
    <property type="molecule type" value="Genomic_DNA"/>
</dbReference>
<dbReference type="SUPFAM" id="SSF52490">
    <property type="entry name" value="Tubulin nucleotide-binding domain-like"/>
    <property type="match status" value="1"/>
</dbReference>
<proteinExistence type="inferred from homology"/>
<dbReference type="AlphaFoldDB" id="A0A930UER9"/>
<evidence type="ECO:0000256" key="3">
    <source>
        <dbReference type="ARBA" id="ARBA00023134"/>
    </source>
</evidence>
<dbReference type="InterPro" id="IPR024757">
    <property type="entry name" value="FtsZ_C"/>
</dbReference>
<keyword evidence="4 9" id="KW-0132">Cell division</keyword>
<dbReference type="GO" id="GO:0043093">
    <property type="term" value="P:FtsZ-dependent cytokinesis"/>
    <property type="evidence" value="ECO:0007669"/>
    <property type="project" value="UniProtKB-UniRule"/>
</dbReference>
<dbReference type="PANTHER" id="PTHR30314">
    <property type="entry name" value="CELL DIVISION PROTEIN FTSZ-RELATED"/>
    <property type="match status" value="1"/>
</dbReference>
<feature type="binding site" evidence="4">
    <location>
        <position position="146"/>
    </location>
    <ligand>
        <name>GTP</name>
        <dbReference type="ChEBI" id="CHEBI:37565"/>
    </ligand>
</feature>
<comment type="subcellular location">
    <subcellularLocation>
        <location evidence="4">Cytoplasm</location>
    </subcellularLocation>
    <text evidence="4">Assembles at midcell at the inner surface of the cytoplasmic membrane.</text>
</comment>